<sequence>MHSRSNPPTEWRTQEGEDSPCTPSRRAGHRPVTPSNKFVRNPQLAYPSPSTPPRHGKIFRNDSLTPRNAPITPQRDIHGESHSSGAQSRAVNSHPVKQELAFNHLSTPPTTPIVRSSKPALEYTPVKGMYTSNPTPTSWPSPEPSPSSSRVTRSRQKIGDDRSQSLTVLSPGQPDSTASPALSRGKPSIKLEELEFEDSEIFSIPSSIRAPSTTRSLPRASQTFLPELARPTTRSQTRVAAPLPEVAKEAEQPLFVHNDSLFIFKNGQRLRSFQAIDLHFLIDREQGEKVCGTDEVNDIGYVIAYDMGCGKTAISIALIVCRPPPKDFKGAKATLVIVPSKGIMDHWVKEAQKFAPQLVVCFYDSYKANMSTNADIVLCTYTQVQRQYDAFAPDPDASPPKAQKPEKYWPLYKHGWFRVIADEAHQFRNPETKTAKAMWAIRKKHGLCLTGTPAQNSFLDYYPLIRFLEVTYEKLNSQIRYESLIYAKKQKGDPTTSARRLLDEIEGSFFIFRKKDDPTEDGKPLVPLPPRRDQYIYVELTYWERIAYQHVKDLPLSIFAKITHLRQACDHPVLVSEIVNSSIFGEEDDEECFSFSTRGIFHEEYASSRMLAMLNILTARKKGDKTIIFTHFTRLIRPITRALIHADIEWTEYTGNMSPQARRDALKEIQTDENCTVIIISIKAGGVGLNILACNSVILMDPWWNPYFEEQAIARVHRIGQKKDVEIYHLIVKNSLEEHIMETQKKKRQMIEGGRSDVKFEPKAELDAETMRSWLCETKAEQD</sequence>
<keyword evidence="1" id="KW-0378">Hydrolase</keyword>
<comment type="caution">
    <text evidence="1">The sequence shown here is derived from an EMBL/GenBank/DDBJ whole genome shotgun (WGS) entry which is preliminary data.</text>
</comment>
<evidence type="ECO:0000313" key="1">
    <source>
        <dbReference type="EMBL" id="KAH9487352.1"/>
    </source>
</evidence>
<organism evidence="1 2">
    <name type="scientific">Psilocybe cubensis</name>
    <name type="common">Psychedelic mushroom</name>
    <name type="synonym">Stropharia cubensis</name>
    <dbReference type="NCBI Taxonomy" id="181762"/>
    <lineage>
        <taxon>Eukaryota</taxon>
        <taxon>Fungi</taxon>
        <taxon>Dikarya</taxon>
        <taxon>Basidiomycota</taxon>
        <taxon>Agaricomycotina</taxon>
        <taxon>Agaricomycetes</taxon>
        <taxon>Agaricomycetidae</taxon>
        <taxon>Agaricales</taxon>
        <taxon>Agaricineae</taxon>
        <taxon>Strophariaceae</taxon>
        <taxon>Psilocybe</taxon>
    </lineage>
</organism>
<accession>A0ACB8HHY0</accession>
<dbReference type="Proteomes" id="UP000664032">
    <property type="component" value="Unassembled WGS sequence"/>
</dbReference>
<reference evidence="1" key="1">
    <citation type="submission" date="2021-10" db="EMBL/GenBank/DDBJ databases">
        <title>Psilocybe cubensis genome.</title>
        <authorList>
            <person name="Mckernan K.J."/>
            <person name="Crawford S."/>
            <person name="Trippe A."/>
            <person name="Kane L.T."/>
            <person name="Mclaughlin S."/>
        </authorList>
    </citation>
    <scope>NUCLEOTIDE SEQUENCE</scope>
    <source>
        <strain evidence="1">MGC-MH-2018</strain>
    </source>
</reference>
<proteinExistence type="predicted"/>
<keyword evidence="2" id="KW-1185">Reference proteome</keyword>
<keyword evidence="1" id="KW-0067">ATP-binding</keyword>
<name>A0ACB8HHY0_PSICU</name>
<gene>
    <name evidence="1" type="ORF">JR316_0001426</name>
</gene>
<keyword evidence="1" id="KW-0547">Nucleotide-binding</keyword>
<dbReference type="EMBL" id="JAFIQS020000001">
    <property type="protein sequence ID" value="KAH9487352.1"/>
    <property type="molecule type" value="Genomic_DNA"/>
</dbReference>
<keyword evidence="1" id="KW-0347">Helicase</keyword>
<protein>
    <submittedName>
        <fullName evidence="1">ATP-dependent helicase</fullName>
    </submittedName>
</protein>
<evidence type="ECO:0000313" key="2">
    <source>
        <dbReference type="Proteomes" id="UP000664032"/>
    </source>
</evidence>